<evidence type="ECO:0000256" key="1">
    <source>
        <dbReference type="SAM" id="MobiDB-lite"/>
    </source>
</evidence>
<evidence type="ECO:0000313" key="2">
    <source>
        <dbReference type="EMBL" id="KXS09240.1"/>
    </source>
</evidence>
<reference evidence="2 3" key="1">
    <citation type="journal article" date="2015" name="Genome Biol. Evol.">
        <title>Phylogenomic analyses indicate that early fungi evolved digesting cell walls of algal ancestors of land plants.</title>
        <authorList>
            <person name="Chang Y."/>
            <person name="Wang S."/>
            <person name="Sekimoto S."/>
            <person name="Aerts A.L."/>
            <person name="Choi C."/>
            <person name="Clum A."/>
            <person name="LaButti K.M."/>
            <person name="Lindquist E.A."/>
            <person name="Yee Ngan C."/>
            <person name="Ohm R.A."/>
            <person name="Salamov A.A."/>
            <person name="Grigoriev I.V."/>
            <person name="Spatafora J.W."/>
            <person name="Berbee M.L."/>
        </authorList>
    </citation>
    <scope>NUCLEOTIDE SEQUENCE [LARGE SCALE GENOMIC DNA]</scope>
    <source>
        <strain evidence="2 3">JEL478</strain>
    </source>
</reference>
<feature type="region of interest" description="Disordered" evidence="1">
    <location>
        <begin position="1"/>
        <end position="58"/>
    </location>
</feature>
<gene>
    <name evidence="2" type="ORF">M427DRAFT_64403</name>
</gene>
<dbReference type="EMBL" id="KQ965875">
    <property type="protein sequence ID" value="KXS09240.1"/>
    <property type="molecule type" value="Genomic_DNA"/>
</dbReference>
<dbReference type="AlphaFoldDB" id="A0A138ZXL2"/>
<name>A0A138ZXL2_GONPJ</name>
<evidence type="ECO:0000313" key="3">
    <source>
        <dbReference type="Proteomes" id="UP000070544"/>
    </source>
</evidence>
<organism evidence="2 3">
    <name type="scientific">Gonapodya prolifera (strain JEL478)</name>
    <name type="common">Monoblepharis prolifera</name>
    <dbReference type="NCBI Taxonomy" id="1344416"/>
    <lineage>
        <taxon>Eukaryota</taxon>
        <taxon>Fungi</taxon>
        <taxon>Fungi incertae sedis</taxon>
        <taxon>Chytridiomycota</taxon>
        <taxon>Chytridiomycota incertae sedis</taxon>
        <taxon>Monoblepharidomycetes</taxon>
        <taxon>Monoblepharidales</taxon>
        <taxon>Gonapodyaceae</taxon>
        <taxon>Gonapodya</taxon>
    </lineage>
</organism>
<dbReference type="Proteomes" id="UP000070544">
    <property type="component" value="Unassembled WGS sequence"/>
</dbReference>
<feature type="compositionally biased region" description="Basic and acidic residues" evidence="1">
    <location>
        <begin position="46"/>
        <end position="58"/>
    </location>
</feature>
<proteinExistence type="predicted"/>
<sequence>MRSGVRWCKKTNRGLTGLQAPTEEDDEEDKPPDKGANETDEEEEEVKEKPVKMNKEKR</sequence>
<protein>
    <submittedName>
        <fullName evidence="2">Uncharacterized protein</fullName>
    </submittedName>
</protein>
<keyword evidence="3" id="KW-1185">Reference proteome</keyword>
<accession>A0A138ZXL2</accession>